<organism evidence="1 2">
    <name type="scientific">Winogradskyella pacifica</name>
    <dbReference type="NCBI Taxonomy" id="664642"/>
    <lineage>
        <taxon>Bacteria</taxon>
        <taxon>Pseudomonadati</taxon>
        <taxon>Bacteroidota</taxon>
        <taxon>Flavobacteriia</taxon>
        <taxon>Flavobacteriales</taxon>
        <taxon>Flavobacteriaceae</taxon>
        <taxon>Winogradskyella</taxon>
    </lineage>
</organism>
<dbReference type="PANTHER" id="PTHR38471">
    <property type="entry name" value="FOUR HELIX BUNDLE PROTEIN"/>
    <property type="match status" value="1"/>
</dbReference>
<dbReference type="RefSeq" id="WP_020895988.1">
    <property type="nucleotide sequence ID" value="NZ_QREI01000008.1"/>
</dbReference>
<dbReference type="AlphaFoldDB" id="A0A3D9LP14"/>
<dbReference type="OrthoDB" id="9811959at2"/>
<reference evidence="1 2" key="1">
    <citation type="submission" date="2018-07" db="EMBL/GenBank/DDBJ databases">
        <title>Genomic Encyclopedia of Type Strains, Phase III (KMG-III): the genomes of soil and plant-associated and newly described type strains.</title>
        <authorList>
            <person name="Whitman W."/>
        </authorList>
    </citation>
    <scope>NUCLEOTIDE SEQUENCE [LARGE SCALE GENOMIC DNA]</scope>
    <source>
        <strain evidence="1 2">CECT 7948</strain>
    </source>
</reference>
<dbReference type="SUPFAM" id="SSF158446">
    <property type="entry name" value="IVS-encoded protein-like"/>
    <property type="match status" value="1"/>
</dbReference>
<comment type="caution">
    <text evidence="1">The sequence shown here is derived from an EMBL/GenBank/DDBJ whole genome shotgun (WGS) entry which is preliminary data.</text>
</comment>
<dbReference type="InterPro" id="IPR012657">
    <property type="entry name" value="23S_rRNA-intervening_sequence"/>
</dbReference>
<keyword evidence="2" id="KW-1185">Reference proteome</keyword>
<name>A0A3D9LP14_9FLAO</name>
<proteinExistence type="predicted"/>
<dbReference type="Pfam" id="PF05635">
    <property type="entry name" value="23S_rRNA_IVP"/>
    <property type="match status" value="1"/>
</dbReference>
<dbReference type="Proteomes" id="UP000256919">
    <property type="component" value="Unassembled WGS sequence"/>
</dbReference>
<gene>
    <name evidence="1" type="ORF">DFQ09_108143</name>
</gene>
<sequence length="123" mass="14361">MKVQDLIAYKKGFKLAMDIFHLSKKFPREETYSLTDQIRRSSRSVCANLSEAYRKRRYPKHFISKLTDCDAENGETQTWLEFALACDYISNETYNNLLKESQDVANLLNYMILNPKKFGSSES</sequence>
<dbReference type="InterPro" id="IPR036583">
    <property type="entry name" value="23S_rRNA_IVS_sf"/>
</dbReference>
<dbReference type="CDD" id="cd16377">
    <property type="entry name" value="23S_rRNA_IVP_like"/>
    <property type="match status" value="1"/>
</dbReference>
<dbReference type="Gene3D" id="1.20.1440.60">
    <property type="entry name" value="23S rRNA-intervening sequence"/>
    <property type="match status" value="1"/>
</dbReference>
<evidence type="ECO:0000313" key="2">
    <source>
        <dbReference type="Proteomes" id="UP000256919"/>
    </source>
</evidence>
<dbReference type="NCBIfam" id="TIGR02436">
    <property type="entry name" value="four helix bundle protein"/>
    <property type="match status" value="1"/>
</dbReference>
<accession>A0A3D9LP14</accession>
<dbReference type="PANTHER" id="PTHR38471:SF2">
    <property type="entry name" value="FOUR HELIX BUNDLE PROTEIN"/>
    <property type="match status" value="1"/>
</dbReference>
<protein>
    <submittedName>
        <fullName evidence="1">Four helix bundle protein</fullName>
    </submittedName>
</protein>
<dbReference type="EMBL" id="QREI01000008">
    <property type="protein sequence ID" value="REE08264.1"/>
    <property type="molecule type" value="Genomic_DNA"/>
</dbReference>
<evidence type="ECO:0000313" key="1">
    <source>
        <dbReference type="EMBL" id="REE08264.1"/>
    </source>
</evidence>